<dbReference type="GO" id="GO:0008270">
    <property type="term" value="F:zinc ion binding"/>
    <property type="evidence" value="ECO:0007669"/>
    <property type="project" value="InterPro"/>
</dbReference>
<dbReference type="EMBL" id="LNYA01000001">
    <property type="protein sequence ID" value="KTC99956.1"/>
    <property type="molecule type" value="Genomic_DNA"/>
</dbReference>
<comment type="caution">
    <text evidence="9">The sequence shown here is derived from an EMBL/GenBank/DDBJ whole genome shotgun (WGS) entry which is preliminary data.</text>
</comment>
<dbReference type="SUPFAM" id="SSF53056">
    <property type="entry name" value="beta-carbonic anhydrase, cab"/>
    <property type="match status" value="1"/>
</dbReference>
<dbReference type="GO" id="GO:0016020">
    <property type="term" value="C:membrane"/>
    <property type="evidence" value="ECO:0007669"/>
    <property type="project" value="UniProtKB-SubCell"/>
</dbReference>
<dbReference type="PANTHER" id="PTHR11814">
    <property type="entry name" value="SULFATE TRANSPORTER"/>
    <property type="match status" value="1"/>
</dbReference>
<keyword evidence="10" id="KW-1185">Reference proteome</keyword>
<keyword evidence="5 7" id="KW-0472">Membrane</keyword>
<feature type="transmembrane region" description="Helical" evidence="7">
    <location>
        <begin position="97"/>
        <end position="118"/>
    </location>
</feature>
<protein>
    <submittedName>
        <fullName evidence="9">Sulfate transporter</fullName>
    </submittedName>
</protein>
<dbReference type="InterPro" id="IPR011547">
    <property type="entry name" value="SLC26A/SulP_dom"/>
</dbReference>
<feature type="transmembrane region" description="Helical" evidence="7">
    <location>
        <begin position="269"/>
        <end position="286"/>
    </location>
</feature>
<evidence type="ECO:0000256" key="6">
    <source>
        <dbReference type="PIRSR" id="PIRSR601765-1"/>
    </source>
</evidence>
<evidence type="ECO:0000313" key="10">
    <source>
        <dbReference type="Proteomes" id="UP000054773"/>
    </source>
</evidence>
<feature type="binding site" evidence="6">
    <location>
        <position position="642"/>
    </location>
    <ligand>
        <name>Zn(2+)</name>
        <dbReference type="ChEBI" id="CHEBI:29105"/>
    </ligand>
</feature>
<evidence type="ECO:0000256" key="2">
    <source>
        <dbReference type="ARBA" id="ARBA00006217"/>
    </source>
</evidence>
<comment type="subcellular location">
    <subcellularLocation>
        <location evidence="1">Membrane</location>
        <topology evidence="1">Multi-pass membrane protein</topology>
    </subcellularLocation>
</comment>
<dbReference type="Gene3D" id="3.40.1050.10">
    <property type="entry name" value="Carbonic anhydrase"/>
    <property type="match status" value="1"/>
</dbReference>
<dbReference type="Pfam" id="PF00916">
    <property type="entry name" value="Sulfate_transp"/>
    <property type="match status" value="1"/>
</dbReference>
<feature type="transmembrane region" description="Helical" evidence="7">
    <location>
        <begin position="20"/>
        <end position="43"/>
    </location>
</feature>
<dbReference type="InterPro" id="IPR001902">
    <property type="entry name" value="SLC26A/SulP_fam"/>
</dbReference>
<organism evidence="9 10">
    <name type="scientific">Legionella erythra</name>
    <dbReference type="NCBI Taxonomy" id="448"/>
    <lineage>
        <taxon>Bacteria</taxon>
        <taxon>Pseudomonadati</taxon>
        <taxon>Pseudomonadota</taxon>
        <taxon>Gammaproteobacteria</taxon>
        <taxon>Legionellales</taxon>
        <taxon>Legionellaceae</taxon>
        <taxon>Legionella</taxon>
    </lineage>
</organism>
<feature type="binding site" evidence="6">
    <location>
        <position position="591"/>
    </location>
    <ligand>
        <name>Zn(2+)</name>
        <dbReference type="ChEBI" id="CHEBI:29105"/>
    </ligand>
</feature>
<name>A0A0W0TWD5_LEGER</name>
<gene>
    <name evidence="9" type="ORF">Lery_0066</name>
</gene>
<sequence length="785" mass="86115">MTEAMTNGLRKLRVYKSRHLKFDFIAAIVVFLVAVPLCLGIALASGAPLFSGILSGIIGGIVVGSLSGSQVSVSGPAAGMAAVVLTAISQLGDFNTFLLALTLAGILQIIVGGLRAGLVADYVPSNVVQGLLCAIGILLIIKQLPLTFTHSTDLTELKAHLLETTEGFNLNPFYDLSYHINYGACLISLISFAILIFFDKVKIQWLQNVPAPIIVVIAGILINELFNLTQSSLVQDNPHLVNIPHTNGYTNLFSQFTFPDWAAWKNPKVYLYAFVIAIVASLESLLNVKAGERLDKKHRYCSKDQELIAQGAGNLVAGLVGGIPVTSVIVRTSVNIQAGARSKLSTIFHGFFLLFAVVLIPELLNKIPLSSLAVILIFTGYKLTKPAIYRQIYAQGMDRFIPFIATVFSIVVFNLLAGIMIGLGVSLYYILKSNSQARLDIVKEFYPNGVTSRLILPQQISFLNKASLIAELDSIPRNSQLIIDARHSTYIDKEIIELIKEFQQEQAPLKQISLNLTGFKDHYDIHNYIDFINVTTYDVQSNLSPAEVLVVLREGNQRFLSDTRIHRTTQIDIQYTAKTQHPIAVVLGCIDSRVPVETIFDMSFGDLFCIRIAGNVINNDILASMEYACHVVGAKLIVVLGHTRCGAIQSACDGVKKGHITELLDKIKPAVEAESVTREQRNGQNGEFVRHVTALNIANTLEQVYTRSDILRGMIDDDSIALIGAVYDVESGRVQFDDFGTELLQLSHKSGPVLGEKIKQLMHDADNVHARETQEYHDSSPEPTT</sequence>
<dbReference type="CDD" id="cd03378">
    <property type="entry name" value="beta_CA_cladeC"/>
    <property type="match status" value="1"/>
</dbReference>
<dbReference type="GO" id="GO:0004089">
    <property type="term" value="F:carbonate dehydratase activity"/>
    <property type="evidence" value="ECO:0007669"/>
    <property type="project" value="InterPro"/>
</dbReference>
<comment type="similarity">
    <text evidence="2">Belongs to the beta-class carbonic anhydrase family.</text>
</comment>
<keyword evidence="4 7" id="KW-1133">Transmembrane helix</keyword>
<feature type="transmembrane region" description="Helical" evidence="7">
    <location>
        <begin position="73"/>
        <end position="91"/>
    </location>
</feature>
<keyword evidence="6" id="KW-0479">Metal-binding</keyword>
<dbReference type="RefSeq" id="WP_058525255.1">
    <property type="nucleotide sequence ID" value="NZ_CAAAHY010000004.1"/>
</dbReference>
<comment type="cofactor">
    <cofactor evidence="6">
        <name>Zn(2+)</name>
        <dbReference type="ChEBI" id="CHEBI:29105"/>
    </cofactor>
    <text evidence="6">Binds 1 zinc ion per subunit.</text>
</comment>
<feature type="transmembrane region" description="Helical" evidence="7">
    <location>
        <begin position="205"/>
        <end position="222"/>
    </location>
</feature>
<dbReference type="PATRIC" id="fig|448.7.peg.67"/>
<keyword evidence="6" id="KW-0862">Zinc</keyword>
<keyword evidence="3 7" id="KW-0812">Transmembrane</keyword>
<feature type="binding site" evidence="6">
    <location>
        <position position="589"/>
    </location>
    <ligand>
        <name>Zn(2+)</name>
        <dbReference type="ChEBI" id="CHEBI:29105"/>
    </ligand>
</feature>
<dbReference type="SMART" id="SM00947">
    <property type="entry name" value="Pro_CA"/>
    <property type="match status" value="1"/>
</dbReference>
<dbReference type="AlphaFoldDB" id="A0A0W0TWD5"/>
<evidence type="ECO:0000256" key="1">
    <source>
        <dbReference type="ARBA" id="ARBA00004141"/>
    </source>
</evidence>
<feature type="transmembrane region" description="Helical" evidence="7">
    <location>
        <begin position="49"/>
        <end position="66"/>
    </location>
</feature>
<feature type="transmembrane region" description="Helical" evidence="7">
    <location>
        <begin position="180"/>
        <end position="198"/>
    </location>
</feature>
<feature type="transmembrane region" description="Helical" evidence="7">
    <location>
        <begin position="307"/>
        <end position="330"/>
    </location>
</feature>
<reference evidence="9 10" key="1">
    <citation type="submission" date="2015-11" db="EMBL/GenBank/DDBJ databases">
        <title>Genomic analysis of 38 Legionella species identifies large and diverse effector repertoires.</title>
        <authorList>
            <person name="Burstein D."/>
            <person name="Amaro F."/>
            <person name="Zusman T."/>
            <person name="Lifshitz Z."/>
            <person name="Cohen O."/>
            <person name="Gilbert J.A."/>
            <person name="Pupko T."/>
            <person name="Shuman H.A."/>
            <person name="Segal G."/>
        </authorList>
    </citation>
    <scope>NUCLEOTIDE SEQUENCE [LARGE SCALE GENOMIC DNA]</scope>
    <source>
        <strain evidence="9 10">SE-32A-C8</strain>
    </source>
</reference>
<evidence type="ECO:0000256" key="4">
    <source>
        <dbReference type="ARBA" id="ARBA00022989"/>
    </source>
</evidence>
<proteinExistence type="inferred from homology"/>
<dbReference type="Proteomes" id="UP000054773">
    <property type="component" value="Unassembled WGS sequence"/>
</dbReference>
<accession>A0A0W0TWD5</accession>
<dbReference type="STRING" id="448.Lery_0066"/>
<evidence type="ECO:0000256" key="3">
    <source>
        <dbReference type="ARBA" id="ARBA00022692"/>
    </source>
</evidence>
<feature type="binding site" evidence="6">
    <location>
        <position position="645"/>
    </location>
    <ligand>
        <name>Zn(2+)</name>
        <dbReference type="ChEBI" id="CHEBI:29105"/>
    </ligand>
</feature>
<dbReference type="InterPro" id="IPR001765">
    <property type="entry name" value="Carbonic_anhydrase"/>
</dbReference>
<feature type="domain" description="SLC26A/SulP transporter" evidence="8">
    <location>
        <begin position="20"/>
        <end position="398"/>
    </location>
</feature>
<dbReference type="OrthoDB" id="9769739at2"/>
<dbReference type="Pfam" id="PF00484">
    <property type="entry name" value="Pro_CA"/>
    <property type="match status" value="1"/>
</dbReference>
<feature type="transmembrane region" description="Helical" evidence="7">
    <location>
        <begin position="130"/>
        <end position="148"/>
    </location>
</feature>
<feature type="transmembrane region" description="Helical" evidence="7">
    <location>
        <begin position="400"/>
        <end position="431"/>
    </location>
</feature>
<dbReference type="InterPro" id="IPR036874">
    <property type="entry name" value="Carbonic_anhydrase_sf"/>
</dbReference>
<evidence type="ECO:0000256" key="7">
    <source>
        <dbReference type="SAM" id="Phobius"/>
    </source>
</evidence>
<evidence type="ECO:0000259" key="8">
    <source>
        <dbReference type="Pfam" id="PF00916"/>
    </source>
</evidence>
<dbReference type="GO" id="GO:0055085">
    <property type="term" value="P:transmembrane transport"/>
    <property type="evidence" value="ECO:0007669"/>
    <property type="project" value="InterPro"/>
</dbReference>
<evidence type="ECO:0000256" key="5">
    <source>
        <dbReference type="ARBA" id="ARBA00023136"/>
    </source>
</evidence>
<evidence type="ECO:0000313" key="9">
    <source>
        <dbReference type="EMBL" id="KTC99956.1"/>
    </source>
</evidence>
<feature type="transmembrane region" description="Helical" evidence="7">
    <location>
        <begin position="350"/>
        <end position="379"/>
    </location>
</feature>